<name>U4L207_PYROM</name>
<keyword evidence="4" id="KW-1185">Reference proteome</keyword>
<dbReference type="EMBL" id="HF935519">
    <property type="protein sequence ID" value="CCX10170.1"/>
    <property type="molecule type" value="Genomic_DNA"/>
</dbReference>
<dbReference type="STRING" id="1076935.U4L207"/>
<dbReference type="AlphaFoldDB" id="U4L207"/>
<feature type="region of interest" description="Disordered" evidence="1">
    <location>
        <begin position="115"/>
        <end position="156"/>
    </location>
</feature>
<evidence type="ECO:0000313" key="3">
    <source>
        <dbReference type="EMBL" id="CCX10170.1"/>
    </source>
</evidence>
<gene>
    <name evidence="3" type="ORF">PCON_09763</name>
</gene>
<dbReference type="Proteomes" id="UP000018144">
    <property type="component" value="Unassembled WGS sequence"/>
</dbReference>
<dbReference type="InterPro" id="IPR013087">
    <property type="entry name" value="Znf_C2H2_type"/>
</dbReference>
<dbReference type="SMART" id="SM00355">
    <property type="entry name" value="ZnF_C2H2"/>
    <property type="match status" value="3"/>
</dbReference>
<protein>
    <submittedName>
        <fullName evidence="3">Similar to Pc21g11090 [Penicillium chrysogenum Wisconsin 54-1255] acc. no. XP_002568141</fullName>
    </submittedName>
</protein>
<dbReference type="OrthoDB" id="654211at2759"/>
<proteinExistence type="predicted"/>
<feature type="domain" description="C2H2-type" evidence="2">
    <location>
        <begin position="282"/>
        <end position="309"/>
    </location>
</feature>
<evidence type="ECO:0000259" key="2">
    <source>
        <dbReference type="SMART" id="SM00355"/>
    </source>
</evidence>
<evidence type="ECO:0000256" key="1">
    <source>
        <dbReference type="SAM" id="MobiDB-lite"/>
    </source>
</evidence>
<feature type="domain" description="C2H2-type" evidence="2">
    <location>
        <begin position="316"/>
        <end position="344"/>
    </location>
</feature>
<feature type="domain" description="C2H2-type" evidence="2">
    <location>
        <begin position="254"/>
        <end position="278"/>
    </location>
</feature>
<organism evidence="3 4">
    <name type="scientific">Pyronema omphalodes (strain CBS 100304)</name>
    <name type="common">Pyronema confluens</name>
    <dbReference type="NCBI Taxonomy" id="1076935"/>
    <lineage>
        <taxon>Eukaryota</taxon>
        <taxon>Fungi</taxon>
        <taxon>Dikarya</taxon>
        <taxon>Ascomycota</taxon>
        <taxon>Pezizomycotina</taxon>
        <taxon>Pezizomycetes</taxon>
        <taxon>Pezizales</taxon>
        <taxon>Pyronemataceae</taxon>
        <taxon>Pyronema</taxon>
    </lineage>
</organism>
<evidence type="ECO:0000313" key="4">
    <source>
        <dbReference type="Proteomes" id="UP000018144"/>
    </source>
</evidence>
<sequence>MLSYCSSQSVPDRGLSEDGRASLCLQLNSSSSRLPPSPQSLNARAHQQSACLELSYALRFTHSDSRCSSEEPISWHLATSPSSFESSESYRRHNPHLSSLYLASEISSPDYNSTLMASSGLETPPGSARSSSTDLDRQAHSYTHPTGSLPGEYLTHNDNMYQLSHDPRHNAARDMAYASYGASPSNSPNSRYLYTPYGLDARPPPLPLPYEHRTELPSLPWPPTAPPRRYVDPIPQLSGHPESWNDDRQAESGYRCSSARCRYTASSPEQLTKHRQKHLKIHYCRFSPCPRTEGFATPNDRERHEKSIHKIPGCYWKCLDSNCGSYGKEFSRRDNLKDHLKRMHPVPDGMSDSEASAMRSRLADTWRFDKGGRT</sequence>
<reference evidence="3 4" key="1">
    <citation type="journal article" date="2013" name="PLoS Genet.">
        <title>The genome and development-dependent transcriptomes of Pyronema confluens: a window into fungal evolution.</title>
        <authorList>
            <person name="Traeger S."/>
            <person name="Altegoer F."/>
            <person name="Freitag M."/>
            <person name="Gabaldon T."/>
            <person name="Kempken F."/>
            <person name="Kumar A."/>
            <person name="Marcet-Houben M."/>
            <person name="Poggeler S."/>
            <person name="Stajich J.E."/>
            <person name="Nowrousian M."/>
        </authorList>
    </citation>
    <scope>NUCLEOTIDE SEQUENCE [LARGE SCALE GENOMIC DNA]</scope>
    <source>
        <strain evidence="4">CBS 100304</strain>
        <tissue evidence="3">Vegetative mycelium</tissue>
    </source>
</reference>
<accession>U4L207</accession>